<dbReference type="KEGG" id="chu:CHU_2042"/>
<keyword evidence="6" id="KW-0624">Polysaccharide degradation</keyword>
<dbReference type="Gene3D" id="3.20.20.80">
    <property type="entry name" value="Glycosidases"/>
    <property type="match status" value="1"/>
</dbReference>
<dbReference type="InterPro" id="IPR017868">
    <property type="entry name" value="Filamin/ABP280_repeat-like"/>
</dbReference>
<gene>
    <name evidence="6" type="ordered locus">CHU_2042</name>
</gene>
<dbReference type="EMBL" id="CP000383">
    <property type="protein sequence ID" value="ABG59305.1"/>
    <property type="molecule type" value="Genomic_DNA"/>
</dbReference>
<feature type="chain" id="PRO_5027073920" evidence="4">
    <location>
        <begin position="19"/>
        <end position="1217"/>
    </location>
</feature>
<evidence type="ECO:0000313" key="7">
    <source>
        <dbReference type="Proteomes" id="UP000001822"/>
    </source>
</evidence>
<reference evidence="6 7" key="1">
    <citation type="journal article" date="2007" name="Appl. Environ. Microbiol.">
        <title>Genome sequence of the cellulolytic gliding bacterium Cytophaga hutchinsonii.</title>
        <authorList>
            <person name="Xie G."/>
            <person name="Bruce D.C."/>
            <person name="Challacombe J.F."/>
            <person name="Chertkov O."/>
            <person name="Detter J.C."/>
            <person name="Gilna P."/>
            <person name="Han C.S."/>
            <person name="Lucas S."/>
            <person name="Misra M."/>
            <person name="Myers G.L."/>
            <person name="Richardson P."/>
            <person name="Tapia R."/>
            <person name="Thayer N."/>
            <person name="Thompson L.S."/>
            <person name="Brettin T.S."/>
            <person name="Henrissat B."/>
            <person name="Wilson D.B."/>
            <person name="McBride M.J."/>
        </authorList>
    </citation>
    <scope>NUCLEOTIDE SEQUENCE [LARGE SCALE GENOMIC DNA]</scope>
    <source>
        <strain evidence="7">ATCC 33406 / DSM 1761 / CIP 103989 / NBRC 15051 / NCIMB 9469 / D465</strain>
    </source>
</reference>
<dbReference type="InterPro" id="IPR035986">
    <property type="entry name" value="PKD_dom_sf"/>
</dbReference>
<organism evidence="6 7">
    <name type="scientific">Cytophaga hutchinsonii (strain ATCC 33406 / DSM 1761 / CIP 103989 / NBRC 15051 / NCIMB 9469 / D465)</name>
    <dbReference type="NCBI Taxonomy" id="269798"/>
    <lineage>
        <taxon>Bacteria</taxon>
        <taxon>Pseudomonadati</taxon>
        <taxon>Bacteroidota</taxon>
        <taxon>Cytophagia</taxon>
        <taxon>Cytophagales</taxon>
        <taxon>Cytophagaceae</taxon>
        <taxon>Cytophaga</taxon>
    </lineage>
</organism>
<dbReference type="SUPFAM" id="SSF49299">
    <property type="entry name" value="PKD domain"/>
    <property type="match status" value="1"/>
</dbReference>
<dbReference type="InterPro" id="IPR026444">
    <property type="entry name" value="Secre_tail"/>
</dbReference>
<feature type="domain" description="PKD/Chitinase" evidence="5">
    <location>
        <begin position="423"/>
        <end position="508"/>
    </location>
</feature>
<dbReference type="InterPro" id="IPR013780">
    <property type="entry name" value="Glyco_hydro_b"/>
</dbReference>
<proteinExistence type="inferred from homology"/>
<accession>A0A6N4SS90</accession>
<dbReference type="EC" id="3.2.1.-" evidence="6"/>
<evidence type="ECO:0000256" key="2">
    <source>
        <dbReference type="ARBA" id="ARBA00022729"/>
    </source>
</evidence>
<keyword evidence="6" id="KW-0119">Carbohydrate metabolism</keyword>
<evidence type="ECO:0000259" key="5">
    <source>
        <dbReference type="SMART" id="SM00089"/>
    </source>
</evidence>
<dbReference type="PANTHER" id="PTHR11069">
    <property type="entry name" value="GLUCOSYLCERAMIDASE"/>
    <property type="match status" value="1"/>
</dbReference>
<evidence type="ECO:0000256" key="4">
    <source>
        <dbReference type="SAM" id="SignalP"/>
    </source>
</evidence>
<dbReference type="GO" id="GO:0004348">
    <property type="term" value="F:glucosylceramidase activity"/>
    <property type="evidence" value="ECO:0007669"/>
    <property type="project" value="InterPro"/>
</dbReference>
<dbReference type="InterPro" id="IPR022409">
    <property type="entry name" value="PKD/Chitinase_dom"/>
</dbReference>
<keyword evidence="2 4" id="KW-0732">Signal</keyword>
<keyword evidence="3 6" id="KW-0378">Hydrolase</keyword>
<feature type="domain" description="PKD/Chitinase" evidence="5">
    <location>
        <begin position="1051"/>
        <end position="1127"/>
    </location>
</feature>
<dbReference type="InterPro" id="IPR017853">
    <property type="entry name" value="GH"/>
</dbReference>
<dbReference type="GO" id="GO:0006665">
    <property type="term" value="P:sphingolipid metabolic process"/>
    <property type="evidence" value="ECO:0007669"/>
    <property type="project" value="InterPro"/>
</dbReference>
<sequence length="1217" mass="127406">MKKLFTVLFYLSTCLVWAQTSTVNLTSEKQYIRGFGGINHPEWAGDMTAVQRTTAFGNGAGEMGLTVLRIFVNDDKTQWNKALATALRAQQLGATIFATPWNPPASMCETITRNNRQEKRLKPGSYSAYAQHLIDFNNYMKNNGVNLYAMSFANEPDWGFDWTWYSADEVYNFTKNIAGTLRVNGIKVITAESFSYNKSYYDKVLNDPTALSNIDIIGCHLYGSDANSPVSVFNYPLADSKAPTKERWMTEHYTNSDANSSDLWPSANDVSYEIYRCMVEGQMSVYTWWYIRRQYGPMNENGTISKRGYCMAQYSKFIRPGYKRVDATKNPATGVYISAYKKGDDVVVVAINRSTSSQTITLSVPGTKVTTWEKYVTSGSKSLAKEANINSSTGSFQITLDPQSTTSFVGTAPVITTPSPVVSLTAPVNNTVYTEGDNITINATATITSGSISKVEFYNGTTLLGTDASSPYSYTITAAAAGTYPVTAKATSAANAVTTSTAINIQVAKPIYQTGSAPTIDGTVDGLWSNFPSTGITKNNTGTISSGTDLSGNWKAMWDASNLYVLVQVTDDVKRNDGGTDVYNDDGVEVYIDLGNTKATTYGTNDQQYTFRWNDVTAAYEINGHPVTGITKGISNTATGYIVEVSIPWSTIGGTASLNSFQGFEVMINDDDDGGAREGKLAWVASTDDTWSNPALMGTVVLKGLNCTVPAAAITASTATTFCSGGSVVLNAGTGTGYSYVWKNGAATIAGATNSGYTATASGSYTVTVTNPGGCSATSAGTTVTVNALPVLTQYAQVDGGTWNQVSGATVCAGSSVVLGPQPTVNTGWSWTGPNGYSASARELRLTSVQTNQGGVYTASYTDGNTCKSTSVFTLTVTALPAAAITTSTPTTFCAGGSTTLTAGSGASYKWMNGTVAITGATAQTYTATAAGSYTVEVTNAGNCKATSAATVVTVTALPTATITATGSTTIPQGGSVALQANAGSALTYKWFNGTVAITGATAQTYTATTAGSYTVEVTNAGNCKATSAAATVSVVANQPSVITITSPAPNAAVTGAIDISVNITDADGSITLVEFLAGDDVIGTAAAAPYTYTWDTPTAGSHTITVRVTDSNGGVTTSAPVTVTSESITTGVQALNTLNAAVYPNPSNGIVFIDTDADLSDASFTLIDVLGKEGTVFSTATGNGAMIDVSSLAGGTYVLIVKKDTSVIRKKITVIR</sequence>
<dbReference type="GO" id="GO:0016020">
    <property type="term" value="C:membrane"/>
    <property type="evidence" value="ECO:0007669"/>
    <property type="project" value="GOC"/>
</dbReference>
<feature type="domain" description="PKD/Chitinase" evidence="5">
    <location>
        <begin position="962"/>
        <end position="1040"/>
    </location>
</feature>
<dbReference type="NCBIfam" id="TIGR04183">
    <property type="entry name" value="Por_Secre_tail"/>
    <property type="match status" value="1"/>
</dbReference>
<dbReference type="Gene3D" id="2.60.40.1190">
    <property type="match status" value="1"/>
</dbReference>
<dbReference type="SUPFAM" id="SSF51445">
    <property type="entry name" value="(Trans)glycosidases"/>
    <property type="match status" value="1"/>
</dbReference>
<dbReference type="CDD" id="cd09619">
    <property type="entry name" value="CBM9_like_4"/>
    <property type="match status" value="1"/>
</dbReference>
<keyword evidence="6" id="KW-0858">Xylan degradation</keyword>
<protein>
    <submittedName>
        <fullName evidence="6">CHU large protein, candidate xylanase, CBM9 module, Glycoside Hydrolase Family 5 protein</fullName>
        <ecNumber evidence="6">3.2.1.-</ecNumber>
    </submittedName>
</protein>
<evidence type="ECO:0000313" key="6">
    <source>
        <dbReference type="EMBL" id="ABG59305.1"/>
    </source>
</evidence>
<dbReference type="InterPro" id="IPR001139">
    <property type="entry name" value="Glyco_hydro_30"/>
</dbReference>
<feature type="signal peptide" evidence="4">
    <location>
        <begin position="1"/>
        <end position="18"/>
    </location>
</feature>
<keyword evidence="7" id="KW-1185">Reference proteome</keyword>
<dbReference type="RefSeq" id="WP_011585422.1">
    <property type="nucleotide sequence ID" value="NC_008255.1"/>
</dbReference>
<comment type="similarity">
    <text evidence="1">Belongs to the glycosyl hydrolase 30 family.</text>
</comment>
<evidence type="ECO:0000256" key="3">
    <source>
        <dbReference type="ARBA" id="ARBA00022801"/>
    </source>
</evidence>
<dbReference type="GO" id="GO:0045493">
    <property type="term" value="P:xylan catabolic process"/>
    <property type="evidence" value="ECO:0007669"/>
    <property type="project" value="UniProtKB-KW"/>
</dbReference>
<dbReference type="Pfam" id="PF18962">
    <property type="entry name" value="Por_Secre_tail"/>
    <property type="match status" value="1"/>
</dbReference>
<dbReference type="PANTHER" id="PTHR11069:SF38">
    <property type="entry name" value="GLUCURONOXYLANASE XYNC"/>
    <property type="match status" value="1"/>
</dbReference>
<dbReference type="SUPFAM" id="SSF51011">
    <property type="entry name" value="Glycosyl hydrolase domain"/>
    <property type="match status" value="1"/>
</dbReference>
<dbReference type="GO" id="GO:0030246">
    <property type="term" value="F:carbohydrate binding"/>
    <property type="evidence" value="ECO:0007669"/>
    <property type="project" value="InterPro"/>
</dbReference>
<dbReference type="Gene3D" id="2.60.40.10">
    <property type="entry name" value="Immunoglobulins"/>
    <property type="match status" value="6"/>
</dbReference>
<dbReference type="InterPro" id="IPR010502">
    <property type="entry name" value="Carb-bd_dom_fam9"/>
</dbReference>
<dbReference type="AlphaFoldDB" id="A0A6N4SS90"/>
<dbReference type="SMART" id="SM00089">
    <property type="entry name" value="PKD"/>
    <property type="match status" value="3"/>
</dbReference>
<dbReference type="Gene3D" id="2.60.40.1180">
    <property type="entry name" value="Golgi alpha-mannosidase II"/>
    <property type="match status" value="1"/>
</dbReference>
<dbReference type="InterPro" id="IPR013783">
    <property type="entry name" value="Ig-like_fold"/>
</dbReference>
<dbReference type="PROSITE" id="PS50194">
    <property type="entry name" value="FILAMIN_REPEAT"/>
    <property type="match status" value="1"/>
</dbReference>
<dbReference type="Proteomes" id="UP000001822">
    <property type="component" value="Chromosome"/>
</dbReference>
<dbReference type="Pfam" id="PF06452">
    <property type="entry name" value="CBM9_1"/>
    <property type="match status" value="1"/>
</dbReference>
<dbReference type="Pfam" id="PF17957">
    <property type="entry name" value="Big_7"/>
    <property type="match status" value="2"/>
</dbReference>
<name>A0A6N4SS90_CYTH3</name>
<keyword evidence="6" id="KW-0326">Glycosidase</keyword>
<dbReference type="SUPFAM" id="SSF49344">
    <property type="entry name" value="CBD9-like"/>
    <property type="match status" value="1"/>
</dbReference>
<evidence type="ECO:0000256" key="1">
    <source>
        <dbReference type="ARBA" id="ARBA00005382"/>
    </source>
</evidence>